<feature type="region of interest" description="Disordered" evidence="1">
    <location>
        <begin position="1"/>
        <end position="30"/>
    </location>
</feature>
<proteinExistence type="predicted"/>
<evidence type="ECO:0000259" key="2">
    <source>
        <dbReference type="Pfam" id="PF25438"/>
    </source>
</evidence>
<feature type="region of interest" description="Disordered" evidence="1">
    <location>
        <begin position="325"/>
        <end position="362"/>
    </location>
</feature>
<accession>A0A8G0PGK2</accession>
<dbReference type="PANTHER" id="PTHR42031:SF1">
    <property type="entry name" value="KEY LIME PATHOGENICITY PROTEIN"/>
    <property type="match status" value="1"/>
</dbReference>
<feature type="region of interest" description="Disordered" evidence="1">
    <location>
        <begin position="489"/>
        <end position="520"/>
    </location>
</feature>
<dbReference type="AlphaFoldDB" id="A0A8G0PGK2"/>
<dbReference type="Pfam" id="PF25438">
    <property type="entry name" value="DUF7896"/>
    <property type="match status" value="1"/>
</dbReference>
<evidence type="ECO:0000256" key="1">
    <source>
        <dbReference type="SAM" id="MobiDB-lite"/>
    </source>
</evidence>
<dbReference type="EMBL" id="CP075866">
    <property type="protein sequence ID" value="QYS99767.1"/>
    <property type="molecule type" value="Genomic_DNA"/>
</dbReference>
<feature type="domain" description="DUF7896" evidence="2">
    <location>
        <begin position="394"/>
        <end position="482"/>
    </location>
</feature>
<dbReference type="InterPro" id="IPR057218">
    <property type="entry name" value="DUF7896"/>
</dbReference>
<evidence type="ECO:0000313" key="4">
    <source>
        <dbReference type="Proteomes" id="UP000826661"/>
    </source>
</evidence>
<keyword evidence="4" id="KW-1185">Reference proteome</keyword>
<dbReference type="PANTHER" id="PTHR42031">
    <property type="entry name" value="KEY LIME PATHOGENICITY PROTEIN"/>
    <property type="match status" value="1"/>
</dbReference>
<gene>
    <name evidence="3" type="ORF">H0G86_006885</name>
</gene>
<feature type="compositionally biased region" description="Polar residues" evidence="1">
    <location>
        <begin position="505"/>
        <end position="518"/>
    </location>
</feature>
<protein>
    <recommendedName>
        <fullName evidence="2">DUF7896 domain-containing protein</fullName>
    </recommendedName>
</protein>
<feature type="region of interest" description="Disordered" evidence="1">
    <location>
        <begin position="446"/>
        <end position="470"/>
    </location>
</feature>
<evidence type="ECO:0000313" key="3">
    <source>
        <dbReference type="EMBL" id="QYS99767.1"/>
    </source>
</evidence>
<reference evidence="3 4" key="1">
    <citation type="journal article" date="2021" name="BMC Genomics">
        <title>Telomere-to-telomere genome assembly of asparaginase-producing Trichoderma simmonsii.</title>
        <authorList>
            <person name="Chung D."/>
            <person name="Kwon Y.M."/>
            <person name="Yang Y."/>
        </authorList>
    </citation>
    <scope>NUCLEOTIDE SEQUENCE [LARGE SCALE GENOMIC DNA]</scope>
    <source>
        <strain evidence="3 4">GH-Sj1</strain>
    </source>
</reference>
<dbReference type="Proteomes" id="UP000826661">
    <property type="component" value="Chromosome III"/>
</dbReference>
<name>A0A8G0PGK2_9HYPO</name>
<organism evidence="3 4">
    <name type="scientific">Trichoderma simmonsii</name>
    <dbReference type="NCBI Taxonomy" id="1491479"/>
    <lineage>
        <taxon>Eukaryota</taxon>
        <taxon>Fungi</taxon>
        <taxon>Dikarya</taxon>
        <taxon>Ascomycota</taxon>
        <taxon>Pezizomycotina</taxon>
        <taxon>Sordariomycetes</taxon>
        <taxon>Hypocreomycetidae</taxon>
        <taxon>Hypocreales</taxon>
        <taxon>Hypocreaceae</taxon>
        <taxon>Trichoderma</taxon>
    </lineage>
</organism>
<sequence length="592" mass="64744">MSNNCRHPSYHPHTPLTTQPDTMAYNMEPSPKSMQGTMNSFNFNSIRSTPELPVSPDFALQASALPNSANRNNCHDLFAQQGRSLSQAAHYSLAPALMYRELSVRSEPIMHQMQTTSSASTGRRTSHEMLFRPLAQVQENSSPDIGMNPQVYLANMAPSPSYMSSTGTNLPLYDMFAGRQSATPSMITASTGIEHAPPMTRENSFVHASPRVDITRMPSSASYADSLSGHATLNALEQSDCSNAFNMPEDLLAVGCGFPNSTTVQYPPLEHQMLMSPAFTPTFMIGPTAPGAALMERGDSTCSSKSTSSLANRAREATIRVLQAQSTTIAPMPQPPSQELPRATHGRRTTQQDSKAKQKPHEKLYCKHCNEIPDGFRGLHELRRHIDAKHRRKVKKFVCRDPRDSGIPTKLRPLNPLTRCKACASGKQYNAYYNAAAHLRRTHFRVKPSRGRGATGIGEKRGGKGGGDWPPMPELKAWFMEMEVKADGPASVVTGDDPPDEGSLPPTSASTTHMSADSDTIREGGSTVLASYVDQPAQEEQQFPLLSAVDDSDIDLLGTSQGSETSVFQHVDDLRLFDPAWLDLLGLDYPQL</sequence>